<dbReference type="Proteomes" id="UP001501447">
    <property type="component" value="Unassembled WGS sequence"/>
</dbReference>
<gene>
    <name evidence="1" type="ORF">GCM10009863_10630</name>
</gene>
<accession>A0ABN3PSQ7</accession>
<name>A0ABN3PSQ7_9ACTN</name>
<organism evidence="1 2">
    <name type="scientific">Streptomyces axinellae</name>
    <dbReference type="NCBI Taxonomy" id="552788"/>
    <lineage>
        <taxon>Bacteria</taxon>
        <taxon>Bacillati</taxon>
        <taxon>Actinomycetota</taxon>
        <taxon>Actinomycetes</taxon>
        <taxon>Kitasatosporales</taxon>
        <taxon>Streptomycetaceae</taxon>
        <taxon>Streptomyces</taxon>
    </lineage>
</organism>
<comment type="caution">
    <text evidence="1">The sequence shown here is derived from an EMBL/GenBank/DDBJ whole genome shotgun (WGS) entry which is preliminary data.</text>
</comment>
<evidence type="ECO:0000313" key="1">
    <source>
        <dbReference type="EMBL" id="GAA2599133.1"/>
    </source>
</evidence>
<keyword evidence="2" id="KW-1185">Reference proteome</keyword>
<sequence>MRRGAREGGGDVVTTADANCAECARLEREREAARTAGDWSRVTDCAVLLRRHPDHGK</sequence>
<reference evidence="1 2" key="1">
    <citation type="journal article" date="2019" name="Int. J. Syst. Evol. Microbiol.">
        <title>The Global Catalogue of Microorganisms (GCM) 10K type strain sequencing project: providing services to taxonomists for standard genome sequencing and annotation.</title>
        <authorList>
            <consortium name="The Broad Institute Genomics Platform"/>
            <consortium name="The Broad Institute Genome Sequencing Center for Infectious Disease"/>
            <person name="Wu L."/>
            <person name="Ma J."/>
        </authorList>
    </citation>
    <scope>NUCLEOTIDE SEQUENCE [LARGE SCALE GENOMIC DNA]</scope>
    <source>
        <strain evidence="1 2">JCM 16373</strain>
    </source>
</reference>
<proteinExistence type="predicted"/>
<evidence type="ECO:0000313" key="2">
    <source>
        <dbReference type="Proteomes" id="UP001501447"/>
    </source>
</evidence>
<dbReference type="EMBL" id="BAAARJ010000003">
    <property type="protein sequence ID" value="GAA2599133.1"/>
    <property type="molecule type" value="Genomic_DNA"/>
</dbReference>
<protein>
    <submittedName>
        <fullName evidence="1">Uncharacterized protein</fullName>
    </submittedName>
</protein>